<evidence type="ECO:0000256" key="2">
    <source>
        <dbReference type="ARBA" id="ARBA00022448"/>
    </source>
</evidence>
<feature type="transmembrane region" description="Helical" evidence="8">
    <location>
        <begin position="280"/>
        <end position="305"/>
    </location>
</feature>
<feature type="transmembrane region" description="Helical" evidence="8">
    <location>
        <begin position="95"/>
        <end position="117"/>
    </location>
</feature>
<comment type="caution">
    <text evidence="9">The sequence shown here is derived from an EMBL/GenBank/DDBJ whole genome shotgun (WGS) entry which is preliminary data.</text>
</comment>
<dbReference type="RefSeq" id="WP_153925833.1">
    <property type="nucleotide sequence ID" value="NZ_JACRWE010000001.1"/>
</dbReference>
<proteinExistence type="predicted"/>
<comment type="subcellular location">
    <subcellularLocation>
        <location evidence="1">Cell membrane</location>
        <topology evidence="1">Multi-pass membrane protein</topology>
    </subcellularLocation>
</comment>
<feature type="transmembrane region" description="Helical" evidence="8">
    <location>
        <begin position="170"/>
        <end position="190"/>
    </location>
</feature>
<evidence type="ECO:0000256" key="6">
    <source>
        <dbReference type="ARBA" id="ARBA00022989"/>
    </source>
</evidence>
<organism evidence="9 10">
    <name type="scientific">Romboutsia faecis</name>
    <dbReference type="NCBI Taxonomy" id="2764597"/>
    <lineage>
        <taxon>Bacteria</taxon>
        <taxon>Bacillati</taxon>
        <taxon>Bacillota</taxon>
        <taxon>Clostridia</taxon>
        <taxon>Peptostreptococcales</taxon>
        <taxon>Peptostreptococcaceae</taxon>
        <taxon>Romboutsia</taxon>
    </lineage>
</organism>
<reference evidence="9 10" key="1">
    <citation type="submission" date="2020-08" db="EMBL/GenBank/DDBJ databases">
        <authorList>
            <person name="Liu C."/>
            <person name="Sun Q."/>
        </authorList>
    </citation>
    <scope>NUCLEOTIDE SEQUENCE [LARGE SCALE GENOMIC DNA]</scope>
    <source>
        <strain evidence="9 10">NSJ-18</strain>
    </source>
</reference>
<feature type="transmembrane region" description="Helical" evidence="8">
    <location>
        <begin position="317"/>
        <end position="335"/>
    </location>
</feature>
<feature type="transmembrane region" description="Helical" evidence="8">
    <location>
        <begin position="251"/>
        <end position="268"/>
    </location>
</feature>
<dbReference type="InterPro" id="IPR018043">
    <property type="entry name" value="Na/Gal_symport_CS"/>
</dbReference>
<dbReference type="NCBIfam" id="TIGR00792">
    <property type="entry name" value="gph"/>
    <property type="match status" value="1"/>
</dbReference>
<dbReference type="Gene3D" id="1.20.1250.20">
    <property type="entry name" value="MFS general substrate transporter like domains"/>
    <property type="match status" value="2"/>
</dbReference>
<dbReference type="EMBL" id="JACRWE010000001">
    <property type="protein sequence ID" value="MBC5995758.1"/>
    <property type="molecule type" value="Genomic_DNA"/>
</dbReference>
<evidence type="ECO:0000313" key="10">
    <source>
        <dbReference type="Proteomes" id="UP000609849"/>
    </source>
</evidence>
<feature type="transmembrane region" description="Helical" evidence="8">
    <location>
        <begin position="430"/>
        <end position="450"/>
    </location>
</feature>
<dbReference type="InterPro" id="IPR039672">
    <property type="entry name" value="MFS_2"/>
</dbReference>
<feature type="transmembrane region" description="Helical" evidence="8">
    <location>
        <begin position="54"/>
        <end position="75"/>
    </location>
</feature>
<evidence type="ECO:0000256" key="7">
    <source>
        <dbReference type="ARBA" id="ARBA00023136"/>
    </source>
</evidence>
<sequence length="470" mass="50567">MDAKKFDLGINNAGGENVKPFGNSDRYGYMLGDLGNSLLFNLIGSYLLVFYTDVLGIGAAAVGTLMVVARIWDAINDPMMGVLVDKSKPNKNGKFRPYLLCAGIPVGLMAILCFTAIPGMSESFKLPYAYITYIGFGMAYTAINIPYGSLASVMTSDPVERTSLSTFRSVGAILANLILMTVAPMLVFAADGSASAQGFLKAAVIFAVISNICYFFAFKMTTERIQHNVNDESKEKISLGKSVSMLFKNRALIGIMVASFGLLIAMFLPQSLNPYLYKDYFGNANLVGTASLITMIPSFLVIPFGGKLVAKYGKKEVTAAGFVIATIGYGLLFFLPITNPYIFIAINCLAGIGTGLINLLVWALVGDAIDYQEYITGKREEGIVYAAYSLVRKLSQAVVGGISGFALGIIGYQSGVTQQTAEVANGVKNVITAVPFFGVIIGLLAMIFIYNLTKSRLEEVNDELNSRRSN</sequence>
<evidence type="ECO:0000313" key="9">
    <source>
        <dbReference type="EMBL" id="MBC5995758.1"/>
    </source>
</evidence>
<dbReference type="CDD" id="cd17332">
    <property type="entry name" value="MFS_MelB_like"/>
    <property type="match status" value="1"/>
</dbReference>
<accession>A0ABR7JLG3</accession>
<evidence type="ECO:0000256" key="5">
    <source>
        <dbReference type="ARBA" id="ARBA00022847"/>
    </source>
</evidence>
<dbReference type="SUPFAM" id="SSF103473">
    <property type="entry name" value="MFS general substrate transporter"/>
    <property type="match status" value="1"/>
</dbReference>
<keyword evidence="5" id="KW-0769">Symport</keyword>
<keyword evidence="4 8" id="KW-0812">Transmembrane</keyword>
<feature type="transmembrane region" description="Helical" evidence="8">
    <location>
        <begin position="385"/>
        <end position="410"/>
    </location>
</feature>
<gene>
    <name evidence="9" type="ORF">H8923_03205</name>
</gene>
<feature type="transmembrane region" description="Helical" evidence="8">
    <location>
        <begin position="196"/>
        <end position="217"/>
    </location>
</feature>
<evidence type="ECO:0000256" key="3">
    <source>
        <dbReference type="ARBA" id="ARBA00022475"/>
    </source>
</evidence>
<evidence type="ECO:0000256" key="1">
    <source>
        <dbReference type="ARBA" id="ARBA00004651"/>
    </source>
</evidence>
<evidence type="ECO:0000256" key="8">
    <source>
        <dbReference type="SAM" id="Phobius"/>
    </source>
</evidence>
<keyword evidence="7 8" id="KW-0472">Membrane</keyword>
<dbReference type="Proteomes" id="UP000609849">
    <property type="component" value="Unassembled WGS sequence"/>
</dbReference>
<keyword evidence="6 8" id="KW-1133">Transmembrane helix</keyword>
<feature type="transmembrane region" description="Helical" evidence="8">
    <location>
        <begin position="341"/>
        <end position="365"/>
    </location>
</feature>
<feature type="transmembrane region" description="Helical" evidence="8">
    <location>
        <begin position="129"/>
        <end position="150"/>
    </location>
</feature>
<keyword evidence="3" id="KW-1003">Cell membrane</keyword>
<dbReference type="PROSITE" id="PS00872">
    <property type="entry name" value="NA_GALACTOSIDE_SYMP"/>
    <property type="match status" value="1"/>
</dbReference>
<dbReference type="PANTHER" id="PTHR11328:SF24">
    <property type="entry name" value="MAJOR FACILITATOR SUPERFAMILY (MFS) PROFILE DOMAIN-CONTAINING PROTEIN"/>
    <property type="match status" value="1"/>
</dbReference>
<protein>
    <submittedName>
        <fullName evidence="9">MFS transporter</fullName>
    </submittedName>
</protein>
<keyword evidence="2" id="KW-0813">Transport</keyword>
<dbReference type="Pfam" id="PF13347">
    <property type="entry name" value="MFS_2"/>
    <property type="match status" value="1"/>
</dbReference>
<dbReference type="InterPro" id="IPR036259">
    <property type="entry name" value="MFS_trans_sf"/>
</dbReference>
<name>A0ABR7JLG3_9FIRM</name>
<keyword evidence="10" id="KW-1185">Reference proteome</keyword>
<dbReference type="InterPro" id="IPR001927">
    <property type="entry name" value="Na/Gal_symport"/>
</dbReference>
<dbReference type="PANTHER" id="PTHR11328">
    <property type="entry name" value="MAJOR FACILITATOR SUPERFAMILY DOMAIN-CONTAINING PROTEIN"/>
    <property type="match status" value="1"/>
</dbReference>
<evidence type="ECO:0000256" key="4">
    <source>
        <dbReference type="ARBA" id="ARBA00022692"/>
    </source>
</evidence>